<proteinExistence type="predicted"/>
<keyword evidence="1" id="KW-1133">Transmembrane helix</keyword>
<accession>A0A544QM35</accession>
<dbReference type="AlphaFoldDB" id="A0A544QM35"/>
<feature type="transmembrane region" description="Helical" evidence="1">
    <location>
        <begin position="20"/>
        <end position="42"/>
    </location>
</feature>
<comment type="caution">
    <text evidence="2">The sequence shown here is derived from an EMBL/GenBank/DDBJ whole genome shotgun (WGS) entry which is preliminary data.</text>
</comment>
<dbReference type="RefSeq" id="WP_142444253.1">
    <property type="nucleotide sequence ID" value="NZ_SESI01000003.1"/>
</dbReference>
<dbReference type="Pfam" id="PF18936">
    <property type="entry name" value="DUF5684"/>
    <property type="match status" value="1"/>
</dbReference>
<name>A0A544QM35_9EURY</name>
<keyword evidence="1" id="KW-0812">Transmembrane</keyword>
<sequence length="138" mass="14754">MSLALAITGAVPLQESGGLLGGIGLIVGLLLFFAVFLIPAVGMWKAFEKADKPGWGAFIPFLNIFYLLDIADKPTWFIILFVIPVINFVAAAVVFIDVAKNFKKGPGYGIGLTILPFLFWPLLGFSDAKYVGDTSAGV</sequence>
<dbReference type="OrthoDB" id="319799at2157"/>
<keyword evidence="1" id="KW-0472">Membrane</keyword>
<evidence type="ECO:0000256" key="1">
    <source>
        <dbReference type="SAM" id="Phobius"/>
    </source>
</evidence>
<protein>
    <submittedName>
        <fullName evidence="2">Signal peptidase I</fullName>
    </submittedName>
</protein>
<organism evidence="2 3">
    <name type="scientific">Halonotius roseus</name>
    <dbReference type="NCBI Taxonomy" id="2511997"/>
    <lineage>
        <taxon>Archaea</taxon>
        <taxon>Methanobacteriati</taxon>
        <taxon>Methanobacteriota</taxon>
        <taxon>Stenosarchaea group</taxon>
        <taxon>Halobacteria</taxon>
        <taxon>Halobacteriales</taxon>
        <taxon>Haloferacaceae</taxon>
        <taxon>Halonotius</taxon>
    </lineage>
</organism>
<reference evidence="2 3" key="1">
    <citation type="submission" date="2019-02" db="EMBL/GenBank/DDBJ databases">
        <title>Halonotius sp. a new haloqrchaeon isolated from saline water.</title>
        <authorList>
            <person name="Duran-Viseras A."/>
            <person name="Sanchez-Porro C."/>
            <person name="Ventosa A."/>
        </authorList>
    </citation>
    <scope>NUCLEOTIDE SEQUENCE [LARGE SCALE GENOMIC DNA]</scope>
    <source>
        <strain evidence="2 3">F9-27</strain>
    </source>
</reference>
<feature type="transmembrane region" description="Helical" evidence="1">
    <location>
        <begin position="54"/>
        <end position="71"/>
    </location>
</feature>
<feature type="transmembrane region" description="Helical" evidence="1">
    <location>
        <begin position="77"/>
        <end position="96"/>
    </location>
</feature>
<dbReference type="InterPro" id="IPR043739">
    <property type="entry name" value="DUF5684"/>
</dbReference>
<dbReference type="EMBL" id="SESI01000003">
    <property type="protein sequence ID" value="TQQ79664.1"/>
    <property type="molecule type" value="Genomic_DNA"/>
</dbReference>
<feature type="transmembrane region" description="Helical" evidence="1">
    <location>
        <begin position="108"/>
        <end position="125"/>
    </location>
</feature>
<evidence type="ECO:0000313" key="2">
    <source>
        <dbReference type="EMBL" id="TQQ79664.1"/>
    </source>
</evidence>
<gene>
    <name evidence="2" type="ORF">EWF95_11700</name>
</gene>
<dbReference type="Proteomes" id="UP000315385">
    <property type="component" value="Unassembled WGS sequence"/>
</dbReference>
<evidence type="ECO:0000313" key="3">
    <source>
        <dbReference type="Proteomes" id="UP000315385"/>
    </source>
</evidence>
<keyword evidence="3" id="KW-1185">Reference proteome</keyword>